<reference evidence="1 2" key="1">
    <citation type="submission" date="2016-09" db="EMBL/GenBank/DDBJ databases">
        <title>Complete genome of Desulfosporosinus sp. OL.</title>
        <authorList>
            <person name="Mardanov A."/>
            <person name="Beletsky A."/>
            <person name="Panova A."/>
            <person name="Karnachuk O."/>
            <person name="Ravin N."/>
        </authorList>
    </citation>
    <scope>NUCLEOTIDE SEQUENCE [LARGE SCALE GENOMIC DNA]</scope>
    <source>
        <strain evidence="1 2">OL</strain>
    </source>
</reference>
<evidence type="ECO:0000313" key="1">
    <source>
        <dbReference type="EMBL" id="OLN31398.1"/>
    </source>
</evidence>
<evidence type="ECO:0000313" key="2">
    <source>
        <dbReference type="Proteomes" id="UP000186102"/>
    </source>
</evidence>
<dbReference type="EMBL" id="MLBF01000019">
    <property type="protein sequence ID" value="OLN31398.1"/>
    <property type="molecule type" value="Genomic_DNA"/>
</dbReference>
<proteinExistence type="predicted"/>
<gene>
    <name evidence="1" type="ORF">DSOL_2737</name>
</gene>
<organism evidence="1 2">
    <name type="scientific">Desulfosporosinus metallidurans</name>
    <dbReference type="NCBI Taxonomy" id="1888891"/>
    <lineage>
        <taxon>Bacteria</taxon>
        <taxon>Bacillati</taxon>
        <taxon>Bacillota</taxon>
        <taxon>Clostridia</taxon>
        <taxon>Eubacteriales</taxon>
        <taxon>Desulfitobacteriaceae</taxon>
        <taxon>Desulfosporosinus</taxon>
    </lineage>
</organism>
<dbReference type="STRING" id="1888891.DSOL_2737"/>
<keyword evidence="2" id="KW-1185">Reference proteome</keyword>
<dbReference type="AlphaFoldDB" id="A0A1Q8QVR5"/>
<accession>A0A1Q8QVR5</accession>
<name>A0A1Q8QVR5_9FIRM</name>
<dbReference type="Proteomes" id="UP000186102">
    <property type="component" value="Unassembled WGS sequence"/>
</dbReference>
<protein>
    <submittedName>
        <fullName evidence="1">Uncharacterized protein</fullName>
    </submittedName>
</protein>
<sequence>MSLCRSGLYLLGSGRNLHENRCGENLRQVKVKEVMTY</sequence>
<comment type="caution">
    <text evidence="1">The sequence shown here is derived from an EMBL/GenBank/DDBJ whole genome shotgun (WGS) entry which is preliminary data.</text>
</comment>